<organism evidence="6 7">
    <name type="scientific">Butyricicoccus pullicaecorum</name>
    <dbReference type="NCBI Taxonomy" id="501571"/>
    <lineage>
        <taxon>Bacteria</taxon>
        <taxon>Bacillati</taxon>
        <taxon>Bacillota</taxon>
        <taxon>Clostridia</taxon>
        <taxon>Eubacteriales</taxon>
        <taxon>Butyricicoccaceae</taxon>
        <taxon>Butyricicoccus</taxon>
    </lineage>
</organism>
<dbReference type="CDD" id="cd07208">
    <property type="entry name" value="Pat_hypo_Ecoli_yjju_like"/>
    <property type="match status" value="1"/>
</dbReference>
<dbReference type="Pfam" id="PF19890">
    <property type="entry name" value="DUF6363"/>
    <property type="match status" value="1"/>
</dbReference>
<dbReference type="RefSeq" id="WP_087372769.1">
    <property type="nucleotide sequence ID" value="NZ_NFKK01000008.1"/>
</dbReference>
<feature type="active site" description="Nucleophile" evidence="4">
    <location>
        <position position="37"/>
    </location>
</feature>
<dbReference type="PROSITE" id="PS51635">
    <property type="entry name" value="PNPLA"/>
    <property type="match status" value="1"/>
</dbReference>
<feature type="short sequence motif" description="DGA/G" evidence="4">
    <location>
        <begin position="157"/>
        <end position="159"/>
    </location>
</feature>
<feature type="domain" description="PNPLA" evidence="5">
    <location>
        <begin position="4"/>
        <end position="170"/>
    </location>
</feature>
<dbReference type="SUPFAM" id="SSF52151">
    <property type="entry name" value="FabD/lysophospholipase-like"/>
    <property type="match status" value="1"/>
</dbReference>
<evidence type="ECO:0000256" key="3">
    <source>
        <dbReference type="ARBA" id="ARBA00023098"/>
    </source>
</evidence>
<dbReference type="InterPro" id="IPR045943">
    <property type="entry name" value="DUF6363"/>
</dbReference>
<evidence type="ECO:0000256" key="1">
    <source>
        <dbReference type="ARBA" id="ARBA00022801"/>
    </source>
</evidence>
<evidence type="ECO:0000313" key="6">
    <source>
        <dbReference type="EMBL" id="OUP52641.1"/>
    </source>
</evidence>
<evidence type="ECO:0000259" key="5">
    <source>
        <dbReference type="PROSITE" id="PS51635"/>
    </source>
</evidence>
<sequence length="280" mass="31870">MPGLILEGGTFRPIFSSGVMDALLDHDLMFDYVIGVSAGITDGFSYVSRQRGRNLEVARRFRNDKRYLSPANLLKCRSIFGLDFVFDTIPNELLPFDWDTFRAYQGKILVGVTNAETGQCEYLDGKDLDEKCTMLRATCSLPVYFPPARIGNKIYYDGGISDSIPIRKAISDGNRKNLIVLTQPKGYRKKIKRRDHAAAAALHRKFPAMAEAILNRPKMYNDTVCFCEHLVQYQPQNTVLLQPETPINSFESDVEKLVAAYEEGYRLAEERMDEIRKLFD</sequence>
<evidence type="ECO:0000256" key="2">
    <source>
        <dbReference type="ARBA" id="ARBA00022963"/>
    </source>
</evidence>
<feature type="active site" description="Proton acceptor" evidence="4">
    <location>
        <position position="157"/>
    </location>
</feature>
<dbReference type="Gene3D" id="3.40.1090.10">
    <property type="entry name" value="Cytosolic phospholipase A2 catalytic domain"/>
    <property type="match status" value="1"/>
</dbReference>
<dbReference type="InterPro" id="IPR037483">
    <property type="entry name" value="YjjU-like"/>
</dbReference>
<comment type="caution">
    <text evidence="6">The sequence shown here is derived from an EMBL/GenBank/DDBJ whole genome shotgun (WGS) entry which is preliminary data.</text>
</comment>
<dbReference type="Proteomes" id="UP000195897">
    <property type="component" value="Unassembled WGS sequence"/>
</dbReference>
<name>A0A1Y4LCS5_9FIRM</name>
<evidence type="ECO:0000256" key="4">
    <source>
        <dbReference type="PROSITE-ProRule" id="PRU01161"/>
    </source>
</evidence>
<dbReference type="AlphaFoldDB" id="A0A1Y4LCS5"/>
<keyword evidence="2 4" id="KW-0442">Lipid degradation</keyword>
<reference evidence="7" key="1">
    <citation type="submission" date="2017-04" db="EMBL/GenBank/DDBJ databases">
        <title>Function of individual gut microbiota members based on whole genome sequencing of pure cultures obtained from chicken caecum.</title>
        <authorList>
            <person name="Medvecky M."/>
            <person name="Cejkova D."/>
            <person name="Polansky O."/>
            <person name="Karasova D."/>
            <person name="Kubasova T."/>
            <person name="Cizek A."/>
            <person name="Rychlik I."/>
        </authorList>
    </citation>
    <scope>NUCLEOTIDE SEQUENCE [LARGE SCALE GENOMIC DNA]</scope>
    <source>
        <strain evidence="7">An180</strain>
    </source>
</reference>
<protein>
    <submittedName>
        <fullName evidence="6">Patatin family protein</fullName>
    </submittedName>
</protein>
<dbReference type="InterPro" id="IPR016035">
    <property type="entry name" value="Acyl_Trfase/lysoPLipase"/>
</dbReference>
<dbReference type="Pfam" id="PF01734">
    <property type="entry name" value="Patatin"/>
    <property type="match status" value="1"/>
</dbReference>
<dbReference type="EMBL" id="NFKK01000008">
    <property type="protein sequence ID" value="OUP52641.1"/>
    <property type="molecule type" value="Genomic_DNA"/>
</dbReference>
<feature type="short sequence motif" description="GXSXG" evidence="4">
    <location>
        <begin position="35"/>
        <end position="39"/>
    </location>
</feature>
<keyword evidence="3 4" id="KW-0443">Lipid metabolism</keyword>
<proteinExistence type="predicted"/>
<dbReference type="GO" id="GO:0016787">
    <property type="term" value="F:hydrolase activity"/>
    <property type="evidence" value="ECO:0007669"/>
    <property type="project" value="UniProtKB-UniRule"/>
</dbReference>
<dbReference type="PANTHER" id="PTHR14226">
    <property type="entry name" value="NEUROPATHY TARGET ESTERASE/SWISS CHEESE D.MELANOGASTER"/>
    <property type="match status" value="1"/>
</dbReference>
<dbReference type="InterPro" id="IPR050301">
    <property type="entry name" value="NTE"/>
</dbReference>
<comment type="caution">
    <text evidence="4">Lacks conserved residue(s) required for the propagation of feature annotation.</text>
</comment>
<gene>
    <name evidence="6" type="ORF">B5F17_08015</name>
</gene>
<dbReference type="InterPro" id="IPR002641">
    <property type="entry name" value="PNPLA_dom"/>
</dbReference>
<keyword evidence="1 4" id="KW-0378">Hydrolase</keyword>
<evidence type="ECO:0000313" key="7">
    <source>
        <dbReference type="Proteomes" id="UP000195897"/>
    </source>
</evidence>
<accession>A0A1Y4LCS5</accession>
<dbReference type="PANTHER" id="PTHR14226:SF25">
    <property type="entry name" value="PHOSPHOESTERASE"/>
    <property type="match status" value="1"/>
</dbReference>
<dbReference type="GO" id="GO:0016042">
    <property type="term" value="P:lipid catabolic process"/>
    <property type="evidence" value="ECO:0007669"/>
    <property type="project" value="UniProtKB-UniRule"/>
</dbReference>